<sequence>MTESRREAMVLSGMRALQFSSVYRLGGASEMREAPVDVFCHRLYTALQQADWEYAAFWQHG</sequence>
<name>A0ACD5EV31_9HYPH</name>
<accession>A0ACD5EV31</accession>
<evidence type="ECO:0000313" key="2">
    <source>
        <dbReference type="Proteomes" id="UP000078465"/>
    </source>
</evidence>
<protein>
    <submittedName>
        <fullName evidence="1">Uncharacterized protein</fullName>
    </submittedName>
</protein>
<dbReference type="EMBL" id="CP171853">
    <property type="protein sequence ID" value="XKM42943.1"/>
    <property type="molecule type" value="Genomic_DNA"/>
</dbReference>
<evidence type="ECO:0000313" key="1">
    <source>
        <dbReference type="EMBL" id="XKM42943.1"/>
    </source>
</evidence>
<dbReference type="Proteomes" id="UP000078465">
    <property type="component" value="Chromosome"/>
</dbReference>
<reference evidence="1" key="1">
    <citation type="submission" date="2024-10" db="EMBL/GenBank/DDBJ databases">
        <title>Strain of Rhizobium-related bacteria isolated fromm roots of Vavilovia formosa.</title>
        <authorList>
            <person name="Kimeklis A."/>
            <person name="Afonin A."/>
        </authorList>
    </citation>
    <scope>NUCLEOTIDE SEQUENCE</scope>
    <source>
        <strain evidence="1">Vaf-46</strain>
    </source>
</reference>
<proteinExistence type="predicted"/>
<organism evidence="1 2">
    <name type="scientific">Rhizobium ruizarguesonis</name>
    <dbReference type="NCBI Taxonomy" id="2081791"/>
    <lineage>
        <taxon>Bacteria</taxon>
        <taxon>Pseudomonadati</taxon>
        <taxon>Pseudomonadota</taxon>
        <taxon>Alphaproteobacteria</taxon>
        <taxon>Hyphomicrobiales</taxon>
        <taxon>Rhizobiaceae</taxon>
        <taxon>Rhizobium/Agrobacterium group</taxon>
        <taxon>Rhizobium</taxon>
    </lineage>
</organism>
<gene>
    <name evidence="1" type="ORF">A4U53_022235</name>
</gene>